<dbReference type="EMBL" id="CAFBLZ010000114">
    <property type="protein sequence ID" value="CAB4888770.1"/>
    <property type="molecule type" value="Genomic_DNA"/>
</dbReference>
<dbReference type="Gene3D" id="3.50.90.10">
    <property type="entry name" value="YerB-like"/>
    <property type="match status" value="1"/>
</dbReference>
<feature type="domain" description="DUF3048" evidence="1">
    <location>
        <begin position="45"/>
        <end position="183"/>
    </location>
</feature>
<sequence>MSFRRKLISVFALAAICVVAVALVQYSSTGKIGSHSIKEVKVNSLTGLPGSDGPILAVKIDDTPYAHPQVGLRVADVIYIEQVEGGLTRLAALFSSSIPAKIGPVRSARISDLELLSQYGKVGFAFSGAQRKFLPEIAAANLYDVGANRFGPKFYANDPLRNPPYAMMLSAPELKEEASARGISFASSAPMGWKFGDLAIPVTKVSNVHISWPAASYDASWSESERRWLLKHDGEANLDDSGYQLGSPTFVIQIVSISDSEYKDKLGGVTPFSATVGSGKCFLLRDGGYIPCLWSRASAEEKTSFTDASGAAINFSQGQIWFALTSQEPVFTPITNGDASLKASK</sequence>
<dbReference type="InterPro" id="IPR023158">
    <property type="entry name" value="YerB-like_sf"/>
</dbReference>
<dbReference type="InterPro" id="IPR035328">
    <property type="entry name" value="DUF3048_C"/>
</dbReference>
<dbReference type="AlphaFoldDB" id="A0A6J7F753"/>
<gene>
    <name evidence="3" type="ORF">UFOPK3482_01097</name>
</gene>
<dbReference type="SUPFAM" id="SSF159774">
    <property type="entry name" value="YerB-like"/>
    <property type="match status" value="1"/>
</dbReference>
<organism evidence="3">
    <name type="scientific">freshwater metagenome</name>
    <dbReference type="NCBI Taxonomy" id="449393"/>
    <lineage>
        <taxon>unclassified sequences</taxon>
        <taxon>metagenomes</taxon>
        <taxon>ecological metagenomes</taxon>
    </lineage>
</organism>
<feature type="domain" description="DUF3048" evidence="2">
    <location>
        <begin position="216"/>
        <end position="321"/>
    </location>
</feature>
<dbReference type="Pfam" id="PF17479">
    <property type="entry name" value="DUF3048_C"/>
    <property type="match status" value="1"/>
</dbReference>
<proteinExistence type="predicted"/>
<name>A0A6J7F753_9ZZZZ</name>
<evidence type="ECO:0000313" key="3">
    <source>
        <dbReference type="EMBL" id="CAB4888770.1"/>
    </source>
</evidence>
<accession>A0A6J7F753</accession>
<dbReference type="Pfam" id="PF11258">
    <property type="entry name" value="DUF3048"/>
    <property type="match status" value="1"/>
</dbReference>
<evidence type="ECO:0000259" key="1">
    <source>
        <dbReference type="Pfam" id="PF11258"/>
    </source>
</evidence>
<dbReference type="InterPro" id="IPR021416">
    <property type="entry name" value="DUF3048_N"/>
</dbReference>
<reference evidence="3" key="1">
    <citation type="submission" date="2020-05" db="EMBL/GenBank/DDBJ databases">
        <authorList>
            <person name="Chiriac C."/>
            <person name="Salcher M."/>
            <person name="Ghai R."/>
            <person name="Kavagutti S V."/>
        </authorList>
    </citation>
    <scope>NUCLEOTIDE SEQUENCE</scope>
</reference>
<evidence type="ECO:0000259" key="2">
    <source>
        <dbReference type="Pfam" id="PF17479"/>
    </source>
</evidence>
<protein>
    <submittedName>
        <fullName evidence="3">Unannotated protein</fullName>
    </submittedName>
</protein>